<evidence type="ECO:0000313" key="1">
    <source>
        <dbReference type="EMBL" id="JAH64845.1"/>
    </source>
</evidence>
<accession>A0A0E9UHX0</accession>
<dbReference type="EMBL" id="GBXM01043732">
    <property type="protein sequence ID" value="JAH64845.1"/>
    <property type="molecule type" value="Transcribed_RNA"/>
</dbReference>
<proteinExistence type="predicted"/>
<organism evidence="1">
    <name type="scientific">Anguilla anguilla</name>
    <name type="common">European freshwater eel</name>
    <name type="synonym">Muraena anguilla</name>
    <dbReference type="NCBI Taxonomy" id="7936"/>
    <lineage>
        <taxon>Eukaryota</taxon>
        <taxon>Metazoa</taxon>
        <taxon>Chordata</taxon>
        <taxon>Craniata</taxon>
        <taxon>Vertebrata</taxon>
        <taxon>Euteleostomi</taxon>
        <taxon>Actinopterygii</taxon>
        <taxon>Neopterygii</taxon>
        <taxon>Teleostei</taxon>
        <taxon>Anguilliformes</taxon>
        <taxon>Anguillidae</taxon>
        <taxon>Anguilla</taxon>
    </lineage>
</organism>
<reference evidence="1" key="1">
    <citation type="submission" date="2014-11" db="EMBL/GenBank/DDBJ databases">
        <authorList>
            <person name="Amaro Gonzalez C."/>
        </authorList>
    </citation>
    <scope>NUCLEOTIDE SEQUENCE</scope>
</reference>
<reference evidence="1" key="2">
    <citation type="journal article" date="2015" name="Fish Shellfish Immunol.">
        <title>Early steps in the European eel (Anguilla anguilla)-Vibrio vulnificus interaction in the gills: Role of the RtxA13 toxin.</title>
        <authorList>
            <person name="Callol A."/>
            <person name="Pajuelo D."/>
            <person name="Ebbesson L."/>
            <person name="Teles M."/>
            <person name="MacKenzie S."/>
            <person name="Amaro C."/>
        </authorList>
    </citation>
    <scope>NUCLEOTIDE SEQUENCE</scope>
</reference>
<dbReference type="AlphaFoldDB" id="A0A0E9UHX0"/>
<protein>
    <submittedName>
        <fullName evidence="1">Uncharacterized protein</fullName>
    </submittedName>
</protein>
<name>A0A0E9UHX0_ANGAN</name>
<sequence length="42" mass="4647">MATMRMGFFPIAYFICPSLLGPRLTPVINRGPPSLSSPFQPH</sequence>